<dbReference type="PANTHER" id="PTHR36938:SF2">
    <property type="entry name" value="WAP DOMAIN-CONTAINING PROTEIN"/>
    <property type="match status" value="1"/>
</dbReference>
<evidence type="ECO:0000313" key="3">
    <source>
        <dbReference type="WBParaSite" id="PSAMB.scaffold2035size25887.g16031.t1"/>
    </source>
</evidence>
<feature type="chain" id="PRO_5037318947" evidence="1">
    <location>
        <begin position="22"/>
        <end position="256"/>
    </location>
</feature>
<reference evidence="3" key="1">
    <citation type="submission" date="2022-11" db="UniProtKB">
        <authorList>
            <consortium name="WormBaseParasite"/>
        </authorList>
    </citation>
    <scope>IDENTIFICATION</scope>
</reference>
<dbReference type="AlphaFoldDB" id="A0A914VIC5"/>
<protein>
    <submittedName>
        <fullName evidence="3">WAP domain-containing protein</fullName>
    </submittedName>
</protein>
<name>A0A914VIC5_9BILA</name>
<keyword evidence="2" id="KW-1185">Reference proteome</keyword>
<keyword evidence="1" id="KW-0732">Signal</keyword>
<proteinExistence type="predicted"/>
<evidence type="ECO:0000313" key="2">
    <source>
        <dbReference type="Proteomes" id="UP000887566"/>
    </source>
</evidence>
<accession>A0A914VIC5</accession>
<dbReference type="WBParaSite" id="PSAMB.scaffold2035size25887.g16031.t1">
    <property type="protein sequence ID" value="PSAMB.scaffold2035size25887.g16031.t1"/>
    <property type="gene ID" value="PSAMB.scaffold2035size25887.g16031"/>
</dbReference>
<evidence type="ECO:0000256" key="1">
    <source>
        <dbReference type="SAM" id="SignalP"/>
    </source>
</evidence>
<dbReference type="Proteomes" id="UP000887566">
    <property type="component" value="Unplaced"/>
</dbReference>
<dbReference type="PANTHER" id="PTHR36938">
    <property type="entry name" value="PROTEIN CBG26935"/>
    <property type="match status" value="1"/>
</dbReference>
<organism evidence="2 3">
    <name type="scientific">Plectus sambesii</name>
    <dbReference type="NCBI Taxonomy" id="2011161"/>
    <lineage>
        <taxon>Eukaryota</taxon>
        <taxon>Metazoa</taxon>
        <taxon>Ecdysozoa</taxon>
        <taxon>Nematoda</taxon>
        <taxon>Chromadorea</taxon>
        <taxon>Plectida</taxon>
        <taxon>Plectina</taxon>
        <taxon>Plectoidea</taxon>
        <taxon>Plectidae</taxon>
        <taxon>Plectus</taxon>
    </lineage>
</organism>
<sequence>MATTVQSSLLILSVIFMSVKAGLIPGELDWCEYWTSIGQPKPECGSKKNTTSTAAPTLIPPQAHEPKLGEFRDISEAKIIEVGPVHQMTMCQGPDYQQCNIDINCASRTSCLFGSDGRCCLPIAPHIVAPQIFEQCPEIEVLKIKCAVNKPTNWCNSNYDCHNTPVKLCCPTGCGYNMCIQSQGYVIDNGIVEISNPHCPLRQLIEIKCEKQAPTNWCNSDKECQTPNSANKRHCCPTICNYNTCVTNYNGRFIIG</sequence>
<feature type="signal peptide" evidence="1">
    <location>
        <begin position="1"/>
        <end position="21"/>
    </location>
</feature>